<accession>A0A498PNL0</accession>
<gene>
    <name evidence="1" type="ORF">LAUMK136_00794</name>
</gene>
<name>A0A498PNL0_9MYCO</name>
<dbReference type="AlphaFoldDB" id="A0A498PNL0"/>
<reference evidence="1 2" key="1">
    <citation type="submission" date="2018-09" db="EMBL/GenBank/DDBJ databases">
        <authorList>
            <person name="Tagini F."/>
        </authorList>
    </citation>
    <scope>NUCLEOTIDE SEQUENCE [LARGE SCALE GENOMIC DNA]</scope>
    <source>
        <strain evidence="1 2">MK136</strain>
    </source>
</reference>
<keyword evidence="2" id="KW-1185">Reference proteome</keyword>
<dbReference type="Proteomes" id="UP000273307">
    <property type="component" value="Unassembled WGS sequence"/>
</dbReference>
<organism evidence="1 2">
    <name type="scientific">Mycobacterium attenuatum</name>
    <dbReference type="NCBI Taxonomy" id="2341086"/>
    <lineage>
        <taxon>Bacteria</taxon>
        <taxon>Bacillati</taxon>
        <taxon>Actinomycetota</taxon>
        <taxon>Actinomycetes</taxon>
        <taxon>Mycobacteriales</taxon>
        <taxon>Mycobacteriaceae</taxon>
        <taxon>Mycobacterium</taxon>
    </lineage>
</organism>
<proteinExistence type="predicted"/>
<sequence>MVGPPPPDPRRTIARLTGYRRLAGRWLSYLRYCVIVVCSSMTLVASINGPCSPSSESALS</sequence>
<evidence type="ECO:0000313" key="1">
    <source>
        <dbReference type="EMBL" id="VBA34697.1"/>
    </source>
</evidence>
<evidence type="ECO:0000313" key="2">
    <source>
        <dbReference type="Proteomes" id="UP000273307"/>
    </source>
</evidence>
<dbReference type="EMBL" id="UPHP01000019">
    <property type="protein sequence ID" value="VBA34697.1"/>
    <property type="molecule type" value="Genomic_DNA"/>
</dbReference>
<protein>
    <submittedName>
        <fullName evidence="1">Uncharacterized protein</fullName>
    </submittedName>
</protein>